<dbReference type="Proteomes" id="UP000436088">
    <property type="component" value="Unassembled WGS sequence"/>
</dbReference>
<evidence type="ECO:0000256" key="2">
    <source>
        <dbReference type="SAM" id="MobiDB-lite"/>
    </source>
</evidence>
<dbReference type="Gene3D" id="3.20.20.80">
    <property type="entry name" value="Glycosidases"/>
    <property type="match status" value="2"/>
</dbReference>
<feature type="compositionally biased region" description="Polar residues" evidence="2">
    <location>
        <begin position="371"/>
        <end position="380"/>
    </location>
</feature>
<dbReference type="PANTHER" id="PTHR14363:SF17">
    <property type="entry name" value="HEPARANASE-LIKE PROTEIN 3"/>
    <property type="match status" value="1"/>
</dbReference>
<organism evidence="3 4">
    <name type="scientific">Hibiscus syriacus</name>
    <name type="common">Rose of Sharon</name>
    <dbReference type="NCBI Taxonomy" id="106335"/>
    <lineage>
        <taxon>Eukaryota</taxon>
        <taxon>Viridiplantae</taxon>
        <taxon>Streptophyta</taxon>
        <taxon>Embryophyta</taxon>
        <taxon>Tracheophyta</taxon>
        <taxon>Spermatophyta</taxon>
        <taxon>Magnoliopsida</taxon>
        <taxon>eudicotyledons</taxon>
        <taxon>Gunneridae</taxon>
        <taxon>Pentapetalae</taxon>
        <taxon>rosids</taxon>
        <taxon>malvids</taxon>
        <taxon>Malvales</taxon>
        <taxon>Malvaceae</taxon>
        <taxon>Malvoideae</taxon>
        <taxon>Hibiscus</taxon>
    </lineage>
</organism>
<sequence length="399" mass="44022">MKRWDELNAFFAKSGAEIIFGLNALAGRSVKSGGQAVGPWNYTNAESFIRYTVGKNYNIYGWELGNELSGNGVGTRITANQYAADTAALKSIVQKIYKDVDFKPLVIAPGVDTHLVEKILNPSVLDNTIRTFSGLQNIIKESATSATAWVGEAGGAYNSGCNHVTNAFVFSFWYLDQLGMSANALLWHRLMGRKVLYTSFDGTKKIRSYTHCAKQSEGIMLLLINLDKRTTVQVKLAFNSTMTLRHKPRSRTLHQQHMSCEKMIIQLHQMADAEIIREYHLTAKDGNLQSQTMLLNGNILSVDSSGIIPPLEPLYVNSTEPITVAPLSIVFIHLPDIILPACKVYEQLPSMISKHGRLPVRLGGKGEIKDTSSTVSNSLDASEKLIESKTQGQSLSEKL</sequence>
<protein>
    <submittedName>
        <fullName evidence="3">Heparanase-like protein 3</fullName>
    </submittedName>
</protein>
<dbReference type="EMBL" id="VEPZ02001749">
    <property type="protein sequence ID" value="KAE8657903.1"/>
    <property type="molecule type" value="Genomic_DNA"/>
</dbReference>
<feature type="compositionally biased region" description="Polar residues" evidence="2">
    <location>
        <begin position="388"/>
        <end position="399"/>
    </location>
</feature>
<dbReference type="GO" id="GO:0004566">
    <property type="term" value="F:beta-glucuronidase activity"/>
    <property type="evidence" value="ECO:0007669"/>
    <property type="project" value="TreeGrafter"/>
</dbReference>
<evidence type="ECO:0000313" key="4">
    <source>
        <dbReference type="Proteomes" id="UP000436088"/>
    </source>
</evidence>
<reference evidence="3" key="1">
    <citation type="submission" date="2019-09" db="EMBL/GenBank/DDBJ databases">
        <title>Draft genome information of white flower Hibiscus syriacus.</title>
        <authorList>
            <person name="Kim Y.-M."/>
        </authorList>
    </citation>
    <scope>NUCLEOTIDE SEQUENCE [LARGE SCALE GENOMIC DNA]</scope>
    <source>
        <strain evidence="3">YM2019G1</strain>
    </source>
</reference>
<comment type="similarity">
    <text evidence="1">Belongs to the glycosyl hydrolase 79 family.</text>
</comment>
<accession>A0A6A2WGJ8</accession>
<evidence type="ECO:0000256" key="1">
    <source>
        <dbReference type="ARBA" id="ARBA00009800"/>
    </source>
</evidence>
<dbReference type="Pfam" id="PF03662">
    <property type="entry name" value="Glyco_hydro_79n"/>
    <property type="match status" value="1"/>
</dbReference>
<dbReference type="GO" id="GO:0016020">
    <property type="term" value="C:membrane"/>
    <property type="evidence" value="ECO:0007669"/>
    <property type="project" value="InterPro"/>
</dbReference>
<dbReference type="GO" id="GO:0009505">
    <property type="term" value="C:plant-type cell wall"/>
    <property type="evidence" value="ECO:0007669"/>
    <property type="project" value="TreeGrafter"/>
</dbReference>
<evidence type="ECO:0000313" key="3">
    <source>
        <dbReference type="EMBL" id="KAE8657903.1"/>
    </source>
</evidence>
<dbReference type="AlphaFoldDB" id="A0A6A2WGJ8"/>
<name>A0A6A2WGJ8_HIBSY</name>
<dbReference type="InterPro" id="IPR005199">
    <property type="entry name" value="Glyco_hydro_79"/>
</dbReference>
<dbReference type="SUPFAM" id="SSF51445">
    <property type="entry name" value="(Trans)glycosidases"/>
    <property type="match status" value="1"/>
</dbReference>
<dbReference type="InterPro" id="IPR017853">
    <property type="entry name" value="GH"/>
</dbReference>
<feature type="region of interest" description="Disordered" evidence="2">
    <location>
        <begin position="369"/>
        <end position="399"/>
    </location>
</feature>
<comment type="caution">
    <text evidence="3">The sequence shown here is derived from an EMBL/GenBank/DDBJ whole genome shotgun (WGS) entry which is preliminary data.</text>
</comment>
<gene>
    <name evidence="3" type="ORF">F3Y22_tig00116976pilonHSYRG00074</name>
</gene>
<keyword evidence="4" id="KW-1185">Reference proteome</keyword>
<dbReference type="PANTHER" id="PTHR14363">
    <property type="entry name" value="HEPARANASE-RELATED"/>
    <property type="match status" value="1"/>
</dbReference>
<proteinExistence type="inferred from homology"/>